<feature type="transmembrane region" description="Helical" evidence="7">
    <location>
        <begin position="175"/>
        <end position="203"/>
    </location>
</feature>
<evidence type="ECO:0000256" key="3">
    <source>
        <dbReference type="ARBA" id="ARBA00022475"/>
    </source>
</evidence>
<feature type="transmembrane region" description="Helical" evidence="7">
    <location>
        <begin position="25"/>
        <end position="49"/>
    </location>
</feature>
<feature type="transmembrane region" description="Helical" evidence="7">
    <location>
        <begin position="224"/>
        <end position="243"/>
    </location>
</feature>
<protein>
    <submittedName>
        <fullName evidence="9">Sugar ABC transporter permease</fullName>
    </submittedName>
</protein>
<dbReference type="PROSITE" id="PS50928">
    <property type="entry name" value="ABC_TM1"/>
    <property type="match status" value="1"/>
</dbReference>
<dbReference type="InterPro" id="IPR051393">
    <property type="entry name" value="ABC_transporter_permease"/>
</dbReference>
<dbReference type="SUPFAM" id="SSF161098">
    <property type="entry name" value="MetI-like"/>
    <property type="match status" value="1"/>
</dbReference>
<keyword evidence="6 7" id="KW-0472">Membrane</keyword>
<dbReference type="GO" id="GO:0055085">
    <property type="term" value="P:transmembrane transport"/>
    <property type="evidence" value="ECO:0007669"/>
    <property type="project" value="InterPro"/>
</dbReference>
<dbReference type="Proteomes" id="UP000823823">
    <property type="component" value="Unassembled WGS sequence"/>
</dbReference>
<sequence length="313" mass="34254">MTAGNLARVKMEIPQARKSIRRRRAWSNAVSGVLYLAPALVVFAMFLFYPAVKTGWLSTFATDVRGMPTKFIGLDNYIDNLSSEGFRSSLWATLLFTVMVVPVTMAIALALAILANEKIRGIGFFRTVYAMPLAISSAAAAVVWRLIFHPSQGILNTVLGAIGLPTFGWLTDPRIALVSVAITTIWMHIGFTFIVLLGGLQAVPTELYESAAIDGANRRRQLRHVTLPLLSPVLFFVSVVLVINSLQSFGQIDILTGGGPAGATNLIVYEIYQNAFVRNQVGYASAETIVLFLLIMVLTGVQYRIGDKKVHYQ</sequence>
<evidence type="ECO:0000256" key="6">
    <source>
        <dbReference type="ARBA" id="ARBA00023136"/>
    </source>
</evidence>
<keyword evidence="3" id="KW-1003">Cell membrane</keyword>
<reference evidence="9" key="1">
    <citation type="journal article" date="2021" name="PeerJ">
        <title>Extensive microbial diversity within the chicken gut microbiome revealed by metagenomics and culture.</title>
        <authorList>
            <person name="Gilroy R."/>
            <person name="Ravi A."/>
            <person name="Getino M."/>
            <person name="Pursley I."/>
            <person name="Horton D.L."/>
            <person name="Alikhan N.F."/>
            <person name="Baker D."/>
            <person name="Gharbi K."/>
            <person name="Hall N."/>
            <person name="Watson M."/>
            <person name="Adriaenssens E.M."/>
            <person name="Foster-Nyarko E."/>
            <person name="Jarju S."/>
            <person name="Secka A."/>
            <person name="Antonio M."/>
            <person name="Oren A."/>
            <person name="Chaudhuri R.R."/>
            <person name="La Ragione R."/>
            <person name="Hildebrand F."/>
            <person name="Pallen M.J."/>
        </authorList>
    </citation>
    <scope>NUCLEOTIDE SEQUENCE</scope>
    <source>
        <strain evidence="9">ChiHjej13B12-24818</strain>
    </source>
</reference>
<comment type="caution">
    <text evidence="9">The sequence shown here is derived from an EMBL/GenBank/DDBJ whole genome shotgun (WGS) entry which is preliminary data.</text>
</comment>
<name>A0A9D2LCV6_9MICO</name>
<evidence type="ECO:0000256" key="2">
    <source>
        <dbReference type="ARBA" id="ARBA00022448"/>
    </source>
</evidence>
<evidence type="ECO:0000256" key="5">
    <source>
        <dbReference type="ARBA" id="ARBA00022989"/>
    </source>
</evidence>
<evidence type="ECO:0000313" key="10">
    <source>
        <dbReference type="Proteomes" id="UP000823823"/>
    </source>
</evidence>
<evidence type="ECO:0000256" key="1">
    <source>
        <dbReference type="ARBA" id="ARBA00004651"/>
    </source>
</evidence>
<evidence type="ECO:0000259" key="8">
    <source>
        <dbReference type="PROSITE" id="PS50928"/>
    </source>
</evidence>
<comment type="similarity">
    <text evidence="7">Belongs to the binding-protein-dependent transport system permease family.</text>
</comment>
<keyword evidence="4 7" id="KW-0812">Transmembrane</keyword>
<comment type="subcellular location">
    <subcellularLocation>
        <location evidence="1 7">Cell membrane</location>
        <topology evidence="1 7">Multi-pass membrane protein</topology>
    </subcellularLocation>
</comment>
<dbReference type="AlphaFoldDB" id="A0A9D2LCV6"/>
<dbReference type="Pfam" id="PF00528">
    <property type="entry name" value="BPD_transp_1"/>
    <property type="match status" value="1"/>
</dbReference>
<dbReference type="GO" id="GO:0005886">
    <property type="term" value="C:plasma membrane"/>
    <property type="evidence" value="ECO:0007669"/>
    <property type="project" value="UniProtKB-SubCell"/>
</dbReference>
<dbReference type="CDD" id="cd06261">
    <property type="entry name" value="TM_PBP2"/>
    <property type="match status" value="1"/>
</dbReference>
<keyword evidence="5 7" id="KW-1133">Transmembrane helix</keyword>
<dbReference type="EMBL" id="DWZH01000038">
    <property type="protein sequence ID" value="HJB10000.1"/>
    <property type="molecule type" value="Genomic_DNA"/>
</dbReference>
<dbReference type="InterPro" id="IPR000515">
    <property type="entry name" value="MetI-like"/>
</dbReference>
<feature type="domain" description="ABC transmembrane type-1" evidence="8">
    <location>
        <begin position="90"/>
        <end position="302"/>
    </location>
</feature>
<evidence type="ECO:0000313" key="9">
    <source>
        <dbReference type="EMBL" id="HJB10000.1"/>
    </source>
</evidence>
<feature type="transmembrane region" description="Helical" evidence="7">
    <location>
        <begin position="281"/>
        <end position="301"/>
    </location>
</feature>
<dbReference type="InterPro" id="IPR035906">
    <property type="entry name" value="MetI-like_sf"/>
</dbReference>
<feature type="transmembrane region" description="Helical" evidence="7">
    <location>
        <begin position="90"/>
        <end position="115"/>
    </location>
</feature>
<accession>A0A9D2LCV6</accession>
<organism evidence="9 10">
    <name type="scientific">Candidatus Brachybacterium merdavium</name>
    <dbReference type="NCBI Taxonomy" id="2838513"/>
    <lineage>
        <taxon>Bacteria</taxon>
        <taxon>Bacillati</taxon>
        <taxon>Actinomycetota</taxon>
        <taxon>Actinomycetes</taxon>
        <taxon>Micrococcales</taxon>
        <taxon>Dermabacteraceae</taxon>
        <taxon>Brachybacterium</taxon>
    </lineage>
</organism>
<reference evidence="9" key="2">
    <citation type="submission" date="2021-04" db="EMBL/GenBank/DDBJ databases">
        <authorList>
            <person name="Gilroy R."/>
        </authorList>
    </citation>
    <scope>NUCLEOTIDE SEQUENCE</scope>
    <source>
        <strain evidence="9">ChiHjej13B12-24818</strain>
    </source>
</reference>
<feature type="transmembrane region" description="Helical" evidence="7">
    <location>
        <begin position="127"/>
        <end position="147"/>
    </location>
</feature>
<evidence type="ECO:0000256" key="7">
    <source>
        <dbReference type="RuleBase" id="RU363032"/>
    </source>
</evidence>
<gene>
    <name evidence="9" type="ORF">H9786_05645</name>
</gene>
<dbReference type="PANTHER" id="PTHR30193">
    <property type="entry name" value="ABC TRANSPORTER PERMEASE PROTEIN"/>
    <property type="match status" value="1"/>
</dbReference>
<dbReference type="Gene3D" id="1.10.3720.10">
    <property type="entry name" value="MetI-like"/>
    <property type="match status" value="1"/>
</dbReference>
<proteinExistence type="inferred from homology"/>
<evidence type="ECO:0000256" key="4">
    <source>
        <dbReference type="ARBA" id="ARBA00022692"/>
    </source>
</evidence>
<dbReference type="PANTHER" id="PTHR30193:SF37">
    <property type="entry name" value="INNER MEMBRANE ABC TRANSPORTER PERMEASE PROTEIN YCJO"/>
    <property type="match status" value="1"/>
</dbReference>
<keyword evidence="2 7" id="KW-0813">Transport</keyword>